<dbReference type="InterPro" id="IPR000608">
    <property type="entry name" value="UBC"/>
</dbReference>
<evidence type="ECO:0000313" key="7">
    <source>
        <dbReference type="Proteomes" id="UP000014680"/>
    </source>
</evidence>
<keyword evidence="1" id="KW-0808">Transferase</keyword>
<keyword evidence="7" id="KW-1185">Reference proteome</keyword>
<feature type="active site" description="Glycyl thioester intermediate" evidence="3">
    <location>
        <position position="112"/>
    </location>
</feature>
<dbReference type="AlphaFoldDB" id="A0A0A1TVR5"/>
<protein>
    <submittedName>
        <fullName evidence="6">NEDD8-conjugating enzyme Ubc12, putative</fullName>
        <ecNumber evidence="6">6.3.2.19</ecNumber>
    </submittedName>
</protein>
<keyword evidence="6" id="KW-0436">Ligase</keyword>
<feature type="domain" description="UBC core" evidence="5">
    <location>
        <begin position="30"/>
        <end position="176"/>
    </location>
</feature>
<organism evidence="6 7">
    <name type="scientific">Entamoeba invadens IP1</name>
    <dbReference type="NCBI Taxonomy" id="370355"/>
    <lineage>
        <taxon>Eukaryota</taxon>
        <taxon>Amoebozoa</taxon>
        <taxon>Evosea</taxon>
        <taxon>Archamoebae</taxon>
        <taxon>Mastigamoebida</taxon>
        <taxon>Entamoebidae</taxon>
        <taxon>Entamoeba</taxon>
    </lineage>
</organism>
<dbReference type="InterPro" id="IPR023313">
    <property type="entry name" value="UBQ-conjugating_AS"/>
</dbReference>
<evidence type="ECO:0000256" key="2">
    <source>
        <dbReference type="ARBA" id="ARBA00022786"/>
    </source>
</evidence>
<evidence type="ECO:0000313" key="6">
    <source>
        <dbReference type="EMBL" id="ELP84516.1"/>
    </source>
</evidence>
<keyword evidence="4" id="KW-0547">Nucleotide-binding</keyword>
<dbReference type="InterPro" id="IPR050113">
    <property type="entry name" value="Ub_conjugating_enzyme"/>
</dbReference>
<accession>A0A0A1TVR5</accession>
<name>A0A0A1TVR5_ENTIV</name>
<comment type="similarity">
    <text evidence="4">Belongs to the ubiquitin-conjugating enzyme family.</text>
</comment>
<sequence length="187" mass="21405">MFKLKNLVNQKGAAHISDKTTETKSALQIMSLSRLQKDFSEYEDVEGCVFDQVDPKNFYNYKLTISPTEKLYKGASFDFSVECPEDFPNHPPKVMCLTPIYHPNIDLDGHVCLSTLRLDKDWSPLVTLNHVVYGLYSLFLEPNPNDPLNEQAGELMKRDYNGFVEQLNKTLKGGEFFGKEFPTNLKE</sequence>
<gene>
    <name evidence="6" type="ORF">EIN_169810</name>
</gene>
<evidence type="ECO:0000256" key="4">
    <source>
        <dbReference type="RuleBase" id="RU362109"/>
    </source>
</evidence>
<proteinExistence type="inferred from homology"/>
<dbReference type="PROSITE" id="PS00183">
    <property type="entry name" value="UBC_1"/>
    <property type="match status" value="1"/>
</dbReference>
<dbReference type="GeneID" id="14883601"/>
<dbReference type="Pfam" id="PF00179">
    <property type="entry name" value="UQ_con"/>
    <property type="match status" value="1"/>
</dbReference>
<dbReference type="Proteomes" id="UP000014680">
    <property type="component" value="Unassembled WGS sequence"/>
</dbReference>
<dbReference type="CDD" id="cd23794">
    <property type="entry name" value="UBCc_UBE2F_UBE2M"/>
    <property type="match status" value="1"/>
</dbReference>
<dbReference type="OMA" id="CQVDFPD"/>
<dbReference type="KEGG" id="eiv:EIN_169810"/>
<dbReference type="PANTHER" id="PTHR24067">
    <property type="entry name" value="UBIQUITIN-CONJUGATING ENZYME E2"/>
    <property type="match status" value="1"/>
</dbReference>
<dbReference type="GO" id="GO:0016874">
    <property type="term" value="F:ligase activity"/>
    <property type="evidence" value="ECO:0007669"/>
    <property type="project" value="UniProtKB-KW"/>
</dbReference>
<dbReference type="SMART" id="SM00212">
    <property type="entry name" value="UBCc"/>
    <property type="match status" value="1"/>
</dbReference>
<dbReference type="EMBL" id="KB207112">
    <property type="protein sequence ID" value="ELP84516.1"/>
    <property type="molecule type" value="Genomic_DNA"/>
</dbReference>
<dbReference type="VEuPathDB" id="AmoebaDB:EIN_169810"/>
<dbReference type="GO" id="GO:0016740">
    <property type="term" value="F:transferase activity"/>
    <property type="evidence" value="ECO:0007669"/>
    <property type="project" value="UniProtKB-KW"/>
</dbReference>
<dbReference type="EC" id="6.3.2.19" evidence="6"/>
<dbReference type="Gene3D" id="3.10.110.10">
    <property type="entry name" value="Ubiquitin Conjugating Enzyme"/>
    <property type="match status" value="1"/>
</dbReference>
<evidence type="ECO:0000256" key="3">
    <source>
        <dbReference type="PROSITE-ProRule" id="PRU10133"/>
    </source>
</evidence>
<dbReference type="PROSITE" id="PS50127">
    <property type="entry name" value="UBC_2"/>
    <property type="match status" value="1"/>
</dbReference>
<keyword evidence="4" id="KW-0067">ATP-binding</keyword>
<evidence type="ECO:0000259" key="5">
    <source>
        <dbReference type="PROSITE" id="PS50127"/>
    </source>
</evidence>
<keyword evidence="2 4" id="KW-0833">Ubl conjugation pathway</keyword>
<dbReference type="OrthoDB" id="10249039at2759"/>
<dbReference type="SUPFAM" id="SSF54495">
    <property type="entry name" value="UBC-like"/>
    <property type="match status" value="1"/>
</dbReference>
<reference evidence="6 7" key="1">
    <citation type="submission" date="2012-10" db="EMBL/GenBank/DDBJ databases">
        <authorList>
            <person name="Zafar N."/>
            <person name="Inman J."/>
            <person name="Hall N."/>
            <person name="Lorenzi H."/>
            <person name="Caler E."/>
        </authorList>
    </citation>
    <scope>NUCLEOTIDE SEQUENCE [LARGE SCALE GENOMIC DNA]</scope>
    <source>
        <strain evidence="6 7">IP1</strain>
    </source>
</reference>
<dbReference type="GO" id="GO:0005524">
    <property type="term" value="F:ATP binding"/>
    <property type="evidence" value="ECO:0007669"/>
    <property type="project" value="UniProtKB-UniRule"/>
</dbReference>
<evidence type="ECO:0000256" key="1">
    <source>
        <dbReference type="ARBA" id="ARBA00022679"/>
    </source>
</evidence>
<dbReference type="RefSeq" id="XP_004183862.1">
    <property type="nucleotide sequence ID" value="XM_004183814.1"/>
</dbReference>
<dbReference type="InterPro" id="IPR016135">
    <property type="entry name" value="UBQ-conjugating_enzyme/RWD"/>
</dbReference>